<dbReference type="Gene3D" id="3.40.50.720">
    <property type="entry name" value="NAD(P)-binding Rossmann-like Domain"/>
    <property type="match status" value="1"/>
</dbReference>
<keyword evidence="2" id="KW-0560">Oxidoreductase</keyword>
<organism evidence="3 4">
    <name type="scientific">Trichoderma citrinoviride</name>
    <dbReference type="NCBI Taxonomy" id="58853"/>
    <lineage>
        <taxon>Eukaryota</taxon>
        <taxon>Fungi</taxon>
        <taxon>Dikarya</taxon>
        <taxon>Ascomycota</taxon>
        <taxon>Pezizomycotina</taxon>
        <taxon>Sordariomycetes</taxon>
        <taxon>Hypocreomycetidae</taxon>
        <taxon>Hypocreales</taxon>
        <taxon>Hypocreaceae</taxon>
        <taxon>Trichoderma</taxon>
    </lineage>
</organism>
<dbReference type="PANTHER" id="PTHR43008:SF8">
    <property type="entry name" value="BENZIL REDUCTASE ((S)-BENZOIN FORMING) IRC24"/>
    <property type="match status" value="1"/>
</dbReference>
<evidence type="ECO:0000256" key="2">
    <source>
        <dbReference type="ARBA" id="ARBA00023002"/>
    </source>
</evidence>
<dbReference type="AlphaFoldDB" id="A0A2T4AX43"/>
<dbReference type="Proteomes" id="UP000241546">
    <property type="component" value="Unassembled WGS sequence"/>
</dbReference>
<dbReference type="SUPFAM" id="SSF51735">
    <property type="entry name" value="NAD(P)-binding Rossmann-fold domains"/>
    <property type="match status" value="1"/>
</dbReference>
<keyword evidence="4" id="KW-1185">Reference proteome</keyword>
<evidence type="ECO:0000313" key="3">
    <source>
        <dbReference type="EMBL" id="PTB61645.1"/>
    </source>
</evidence>
<protein>
    <submittedName>
        <fullName evidence="3">NAD(P)-binding protein</fullName>
    </submittedName>
</protein>
<proteinExistence type="inferred from homology"/>
<dbReference type="PRINTS" id="PR00081">
    <property type="entry name" value="GDHRDH"/>
</dbReference>
<sequence>MSSQVVLVTGGNTGLGLEIIRTLYQSSKAYNILLGSRSLEKAKVVVNDLLSEARDTTTTIEPVKIDVEDDASILSAYAFVEKKYGRLDVLVNNAGANFDRQLHKGEMTAREAWNKSWAINTTGAHVTTLTFIPLLLQSADPRLLFIASGTSTLTGHEKEERFTDTPPAKGWPKQELSWSAYRSAKTGMNMMMREWARILKNDGVKVWAVSPGLLATGLGGDHELLKKLGAIHPRVGAEVVQGVIEGKRDADVGRVVKKDGVQPW</sequence>
<comment type="similarity">
    <text evidence="1">Belongs to the short-chain dehydrogenases/reductases (SDR) family.</text>
</comment>
<name>A0A2T4AX43_9HYPO</name>
<dbReference type="Pfam" id="PF00106">
    <property type="entry name" value="adh_short"/>
    <property type="match status" value="2"/>
</dbReference>
<dbReference type="InterPro" id="IPR002347">
    <property type="entry name" value="SDR_fam"/>
</dbReference>
<reference evidence="4" key="1">
    <citation type="submission" date="2016-07" db="EMBL/GenBank/DDBJ databases">
        <title>Multiple horizontal gene transfer events from other fungi enriched the ability of initially mycotrophic Trichoderma (Ascomycota) to feed on dead plant biomass.</title>
        <authorList>
            <consortium name="DOE Joint Genome Institute"/>
            <person name="Atanasova L."/>
            <person name="Chenthamara K."/>
            <person name="Zhang J."/>
            <person name="Grujic M."/>
            <person name="Henrissat B."/>
            <person name="Kuo A."/>
            <person name="Aerts A."/>
            <person name="Salamov A."/>
            <person name="Lipzen A."/>
            <person name="Labutti K."/>
            <person name="Barry K."/>
            <person name="Miao Y."/>
            <person name="Rahimi M.J."/>
            <person name="Shen Q."/>
            <person name="Grigoriev I.V."/>
            <person name="Kubicek C.P."/>
            <person name="Druzhinina I.S."/>
        </authorList>
    </citation>
    <scope>NUCLEOTIDE SEQUENCE [LARGE SCALE GENOMIC DNA]</scope>
    <source>
        <strain evidence="4">TUCIM 6016</strain>
    </source>
</reference>
<dbReference type="EMBL" id="KZ680258">
    <property type="protein sequence ID" value="PTB61645.1"/>
    <property type="molecule type" value="Genomic_DNA"/>
</dbReference>
<evidence type="ECO:0000256" key="1">
    <source>
        <dbReference type="ARBA" id="ARBA00006484"/>
    </source>
</evidence>
<dbReference type="GeneID" id="36602689"/>
<evidence type="ECO:0000313" key="4">
    <source>
        <dbReference type="Proteomes" id="UP000241546"/>
    </source>
</evidence>
<dbReference type="GO" id="GO:0050664">
    <property type="term" value="F:oxidoreductase activity, acting on NAD(P)H, oxygen as acceptor"/>
    <property type="evidence" value="ECO:0007669"/>
    <property type="project" value="TreeGrafter"/>
</dbReference>
<dbReference type="InterPro" id="IPR036291">
    <property type="entry name" value="NAD(P)-bd_dom_sf"/>
</dbReference>
<accession>A0A2T4AX43</accession>
<dbReference type="OrthoDB" id="1933717at2759"/>
<dbReference type="GO" id="GO:0016616">
    <property type="term" value="F:oxidoreductase activity, acting on the CH-OH group of donors, NAD or NADP as acceptor"/>
    <property type="evidence" value="ECO:0007669"/>
    <property type="project" value="UniProtKB-ARBA"/>
</dbReference>
<dbReference type="PANTHER" id="PTHR43008">
    <property type="entry name" value="BENZIL REDUCTASE"/>
    <property type="match status" value="1"/>
</dbReference>
<dbReference type="RefSeq" id="XP_024744965.1">
    <property type="nucleotide sequence ID" value="XM_024894571.1"/>
</dbReference>
<gene>
    <name evidence="3" type="ORF">BBK36DRAFT_1163771</name>
</gene>